<dbReference type="AlphaFoldDB" id="A0AAP5ECJ1"/>
<keyword evidence="1" id="KW-0732">Signal</keyword>
<feature type="signal peptide" evidence="1">
    <location>
        <begin position="1"/>
        <end position="24"/>
    </location>
</feature>
<accession>A0AAP5ECJ1</accession>
<evidence type="ECO:0000313" key="2">
    <source>
        <dbReference type="EMBL" id="MDQ1107731.1"/>
    </source>
</evidence>
<organism evidence="2 3">
    <name type="scientific">Stenotrophomonas rhizophila</name>
    <dbReference type="NCBI Taxonomy" id="216778"/>
    <lineage>
        <taxon>Bacteria</taxon>
        <taxon>Pseudomonadati</taxon>
        <taxon>Pseudomonadota</taxon>
        <taxon>Gammaproteobacteria</taxon>
        <taxon>Lysobacterales</taxon>
        <taxon>Lysobacteraceae</taxon>
        <taxon>Stenotrophomonas</taxon>
    </lineage>
</organism>
<sequence length="190" mass="20867">MTRSILALATLLAGVGITSTTASASQGDDLQAPNNQGLHVPAAGIMAGTLSLPDGASLREITRLYNGRAERHATLHFFPDNWDQFGWRAEGSLGFISGTPFSNTKPLYACALWGHTEAYFTSPDPNCEGQFLTTFGMIGYISDVPLPDTKPIYRCKYVFDRKLRHFDTFYPNCENVPTGSLDFLIGYVFL</sequence>
<dbReference type="Proteomes" id="UP001226084">
    <property type="component" value="Unassembled WGS sequence"/>
</dbReference>
<proteinExistence type="predicted"/>
<feature type="chain" id="PRO_5042995686" description="Secreted protein" evidence="1">
    <location>
        <begin position="25"/>
        <end position="190"/>
    </location>
</feature>
<reference evidence="2" key="1">
    <citation type="submission" date="2023-07" db="EMBL/GenBank/DDBJ databases">
        <title>Functional and genomic diversity of the sorghum phyllosphere microbiome.</title>
        <authorList>
            <person name="Shade A."/>
        </authorList>
    </citation>
    <scope>NUCLEOTIDE SEQUENCE</scope>
    <source>
        <strain evidence="2">SORGH_AS_0457</strain>
    </source>
</reference>
<evidence type="ECO:0008006" key="4">
    <source>
        <dbReference type="Google" id="ProtNLM"/>
    </source>
</evidence>
<evidence type="ECO:0000256" key="1">
    <source>
        <dbReference type="SAM" id="SignalP"/>
    </source>
</evidence>
<dbReference type="EMBL" id="JAUTAS010000001">
    <property type="protein sequence ID" value="MDQ1107731.1"/>
    <property type="molecule type" value="Genomic_DNA"/>
</dbReference>
<dbReference type="RefSeq" id="WP_307106506.1">
    <property type="nucleotide sequence ID" value="NZ_JAUTAS010000001.1"/>
</dbReference>
<evidence type="ECO:0000313" key="3">
    <source>
        <dbReference type="Proteomes" id="UP001226084"/>
    </source>
</evidence>
<comment type="caution">
    <text evidence="2">The sequence shown here is derived from an EMBL/GenBank/DDBJ whole genome shotgun (WGS) entry which is preliminary data.</text>
</comment>
<gene>
    <name evidence="2" type="ORF">QE424_000890</name>
</gene>
<protein>
    <recommendedName>
        <fullName evidence="4">Secreted protein</fullName>
    </recommendedName>
</protein>
<name>A0AAP5ECJ1_9GAMM</name>